<organism evidence="2 3">
    <name type="scientific">Raphanus sativus</name>
    <name type="common">Radish</name>
    <name type="synonym">Raphanus raphanistrum var. sativus</name>
    <dbReference type="NCBI Taxonomy" id="3726"/>
    <lineage>
        <taxon>Eukaryota</taxon>
        <taxon>Viridiplantae</taxon>
        <taxon>Streptophyta</taxon>
        <taxon>Embryophyta</taxon>
        <taxon>Tracheophyta</taxon>
        <taxon>Spermatophyta</taxon>
        <taxon>Magnoliopsida</taxon>
        <taxon>eudicotyledons</taxon>
        <taxon>Gunneridae</taxon>
        <taxon>Pentapetalae</taxon>
        <taxon>rosids</taxon>
        <taxon>malvids</taxon>
        <taxon>Brassicales</taxon>
        <taxon>Brassicaceae</taxon>
        <taxon>Brassiceae</taxon>
        <taxon>Raphanus</taxon>
    </lineage>
</organism>
<accession>A0A6J0JK58</accession>
<keyword evidence="2" id="KW-1185">Reference proteome</keyword>
<dbReference type="OrthoDB" id="1745426at2759"/>
<reference evidence="2" key="1">
    <citation type="journal article" date="2019" name="Database">
        <title>The radish genome database (RadishGD): an integrated information resource for radish genomics.</title>
        <authorList>
            <person name="Yu H.J."/>
            <person name="Baek S."/>
            <person name="Lee Y.J."/>
            <person name="Cho A."/>
            <person name="Mun J.H."/>
        </authorList>
    </citation>
    <scope>NUCLEOTIDE SEQUENCE [LARGE SCALE GENOMIC DNA]</scope>
    <source>
        <strain evidence="2">cv. WK10039</strain>
    </source>
</reference>
<evidence type="ECO:0000313" key="3">
    <source>
        <dbReference type="RefSeq" id="XP_018436040.1"/>
    </source>
</evidence>
<name>A0A6J0JK58_RAPSA</name>
<dbReference type="InterPro" id="IPR012337">
    <property type="entry name" value="RNaseH-like_sf"/>
</dbReference>
<dbReference type="PANTHER" id="PTHR46481:SF2">
    <property type="entry name" value="BED-TYPE DOMAIN-CONTAINING PROTEIN"/>
    <property type="match status" value="1"/>
</dbReference>
<dbReference type="PANTHER" id="PTHR46481">
    <property type="entry name" value="ZINC FINGER BED DOMAIN-CONTAINING PROTEIN 4"/>
    <property type="match status" value="1"/>
</dbReference>
<gene>
    <name evidence="3" type="primary">LOC108808381</name>
</gene>
<dbReference type="GeneID" id="108808381"/>
<proteinExistence type="predicted"/>
<reference evidence="3" key="2">
    <citation type="submission" date="2025-08" db="UniProtKB">
        <authorList>
            <consortium name="RefSeq"/>
        </authorList>
    </citation>
    <scope>IDENTIFICATION</scope>
    <source>
        <tissue evidence="3">Leaf</tissue>
    </source>
</reference>
<protein>
    <submittedName>
        <fullName evidence="3">Zinc finger BED domain-containing protein RICESLEEPER 3-like</fullName>
    </submittedName>
</protein>
<dbReference type="InterPro" id="IPR052035">
    <property type="entry name" value="ZnF_BED_domain_contain"/>
</dbReference>
<dbReference type="Proteomes" id="UP000504610">
    <property type="component" value="Chromosome 6"/>
</dbReference>
<dbReference type="KEGG" id="rsz:108808381"/>
<dbReference type="AlphaFoldDB" id="A0A6J0JK58"/>
<dbReference type="SUPFAM" id="SSF53098">
    <property type="entry name" value="Ribonuclease H-like"/>
    <property type="match status" value="1"/>
</dbReference>
<evidence type="ECO:0000256" key="1">
    <source>
        <dbReference type="SAM" id="MobiDB-lite"/>
    </source>
</evidence>
<feature type="region of interest" description="Disordered" evidence="1">
    <location>
        <begin position="198"/>
        <end position="223"/>
    </location>
</feature>
<dbReference type="RefSeq" id="XP_018436040.1">
    <property type="nucleotide sequence ID" value="XM_018580538.1"/>
</dbReference>
<evidence type="ECO:0000313" key="2">
    <source>
        <dbReference type="Proteomes" id="UP000504610"/>
    </source>
</evidence>
<sequence length="252" mass="29067">MHVRCSAHIINLIVKDGMADADESAMRLSSFEQKVDAGKLTRGSLPLDVSTRWNSTYLMVTTAMKFRVAFDKMEQEDKLYNDYFLEMDKGVKRVGPPLFNDWKPIERLGRFLVIFYNSTLVVSASTSLNAYKCYGEIVTIAANLMDLMKSRDHHLKKMDLATMCFEELYGPDSLEGKEMYDYVISVLRSMFKEYRDRYGKSQEDQSDHSKKSKGKSYQSAQQEASVHMDLVEDGFGYKRIDRRYKQKLNAGV</sequence>
<feature type="compositionally biased region" description="Basic and acidic residues" evidence="1">
    <location>
        <begin position="198"/>
        <end position="209"/>
    </location>
</feature>